<accession>A0A811ZP67</accession>
<reference evidence="2" key="1">
    <citation type="submission" date="2020-12" db="EMBL/GenBank/DDBJ databases">
        <authorList>
            <consortium name="Molecular Ecology Group"/>
        </authorList>
    </citation>
    <scope>NUCLEOTIDE SEQUENCE</scope>
    <source>
        <strain evidence="2">TBG_1078</strain>
    </source>
</reference>
<evidence type="ECO:0000313" key="2">
    <source>
        <dbReference type="EMBL" id="CAD7690393.1"/>
    </source>
</evidence>
<comment type="similarity">
    <text evidence="1">Belongs to the PPDPF family.</text>
</comment>
<proteinExistence type="inferred from homology"/>
<protein>
    <submittedName>
        <fullName evidence="2">(raccoon dog) hypothetical protein</fullName>
    </submittedName>
</protein>
<organism evidence="2 3">
    <name type="scientific">Nyctereutes procyonoides</name>
    <name type="common">Raccoon dog</name>
    <name type="synonym">Canis procyonoides</name>
    <dbReference type="NCBI Taxonomy" id="34880"/>
    <lineage>
        <taxon>Eukaryota</taxon>
        <taxon>Metazoa</taxon>
        <taxon>Chordata</taxon>
        <taxon>Craniata</taxon>
        <taxon>Vertebrata</taxon>
        <taxon>Euteleostomi</taxon>
        <taxon>Mammalia</taxon>
        <taxon>Eutheria</taxon>
        <taxon>Laurasiatheria</taxon>
        <taxon>Carnivora</taxon>
        <taxon>Caniformia</taxon>
        <taxon>Canidae</taxon>
        <taxon>Nyctereutes</taxon>
    </lineage>
</organism>
<dbReference type="EMBL" id="CAJHUB010000770">
    <property type="protein sequence ID" value="CAD7690393.1"/>
    <property type="molecule type" value="Genomic_DNA"/>
</dbReference>
<evidence type="ECO:0000313" key="3">
    <source>
        <dbReference type="Proteomes" id="UP000645828"/>
    </source>
</evidence>
<dbReference type="AlphaFoldDB" id="A0A811ZP67"/>
<dbReference type="InterPro" id="IPR026754">
    <property type="entry name" value="PPDPF"/>
</dbReference>
<dbReference type="PRINTS" id="PR02071">
    <property type="entry name" value="PPDPFACTOR"/>
</dbReference>
<gene>
    <name evidence="2" type="ORF">NYPRO_LOCUS23187</name>
</gene>
<dbReference type="Pfam" id="PF15060">
    <property type="entry name" value="PPDFL"/>
    <property type="match status" value="1"/>
</dbReference>
<dbReference type="GO" id="GO:0030154">
    <property type="term" value="P:cell differentiation"/>
    <property type="evidence" value="ECO:0007669"/>
    <property type="project" value="InterPro"/>
</dbReference>
<evidence type="ECO:0000256" key="1">
    <source>
        <dbReference type="ARBA" id="ARBA00006609"/>
    </source>
</evidence>
<dbReference type="Proteomes" id="UP000645828">
    <property type="component" value="Unassembled WGS sequence"/>
</dbReference>
<keyword evidence="3" id="KW-1185">Reference proteome</keyword>
<dbReference type="PANTHER" id="PTHR14572">
    <property type="entry name" value="PANCREATIC PROGENITOR CELL DIFFERENTIATION AND PROLIFERATION FACTOR"/>
    <property type="match status" value="1"/>
</dbReference>
<comment type="caution">
    <text evidence="2">The sequence shown here is derived from an EMBL/GenBank/DDBJ whole genome shotgun (WGS) entry which is preliminary data.</text>
</comment>
<name>A0A811ZP67_NYCPR</name>
<sequence>MVTHCYRHCLGSTFCNSSCGSAEYPGEAIPHHLGVPMVDPGHCWASFFSRKSTFPFMATAFSSTITCNLAMEAKRKQVGSQPGKVNTELSS</sequence>